<dbReference type="AlphaFoldDB" id="A0A6A7N0F5"/>
<evidence type="ECO:0000313" key="1">
    <source>
        <dbReference type="EMBL" id="MQA38513.1"/>
    </source>
</evidence>
<reference evidence="1 2" key="1">
    <citation type="submission" date="2019-10" db="EMBL/GenBank/DDBJ databases">
        <title>Two novel species isolated from a subtropical stream in China.</title>
        <authorList>
            <person name="Lu H."/>
        </authorList>
    </citation>
    <scope>NUCLEOTIDE SEQUENCE [LARGE SCALE GENOMIC DNA]</scope>
    <source>
        <strain evidence="1 2">FT29W</strain>
    </source>
</reference>
<dbReference type="EMBL" id="WHUG01000003">
    <property type="protein sequence ID" value="MQA38513.1"/>
    <property type="molecule type" value="Genomic_DNA"/>
</dbReference>
<name>A0A6A7N0F5_9BURK</name>
<proteinExistence type="predicted"/>
<protein>
    <submittedName>
        <fullName evidence="1">Uncharacterized protein</fullName>
    </submittedName>
</protein>
<accession>A0A6A7N0F5</accession>
<organism evidence="1 2">
    <name type="scientific">Rugamonas aquatica</name>
    <dbReference type="NCBI Taxonomy" id="2743357"/>
    <lineage>
        <taxon>Bacteria</taxon>
        <taxon>Pseudomonadati</taxon>
        <taxon>Pseudomonadota</taxon>
        <taxon>Betaproteobacteria</taxon>
        <taxon>Burkholderiales</taxon>
        <taxon>Oxalobacteraceae</taxon>
        <taxon>Telluria group</taxon>
        <taxon>Rugamonas</taxon>
    </lineage>
</organism>
<comment type="caution">
    <text evidence="1">The sequence shown here is derived from an EMBL/GenBank/DDBJ whole genome shotgun (WGS) entry which is preliminary data.</text>
</comment>
<dbReference type="RefSeq" id="WP_152837870.1">
    <property type="nucleotide sequence ID" value="NZ_WHUG01000003.1"/>
</dbReference>
<dbReference type="Proteomes" id="UP000440498">
    <property type="component" value="Unassembled WGS sequence"/>
</dbReference>
<sequence>MRGKVDPQITQEISARFVEMVEQHLRLEWQDAAKILGYSNRSTLDAVRDGRTIPGPDKLFAISRWRTPDGKRANIDWLFSNEGEPVISTSKLDDPVRKMSQLAHADLMEIEQLSCEGRKAVVTLIRALKKTNSKR</sequence>
<keyword evidence="2" id="KW-1185">Reference proteome</keyword>
<gene>
    <name evidence="1" type="ORF">GEV02_10160</name>
</gene>
<evidence type="ECO:0000313" key="2">
    <source>
        <dbReference type="Proteomes" id="UP000440498"/>
    </source>
</evidence>